<evidence type="ECO:0000256" key="2">
    <source>
        <dbReference type="SAM" id="Phobius"/>
    </source>
</evidence>
<feature type="transmembrane region" description="Helical" evidence="2">
    <location>
        <begin position="147"/>
        <end position="171"/>
    </location>
</feature>
<dbReference type="AlphaFoldDB" id="A0A1H2D3L4"/>
<dbReference type="Proteomes" id="UP000198688">
    <property type="component" value="Chromosome I"/>
</dbReference>
<organism evidence="3 4">
    <name type="scientific">Actinoplanes derwentensis</name>
    <dbReference type="NCBI Taxonomy" id="113562"/>
    <lineage>
        <taxon>Bacteria</taxon>
        <taxon>Bacillati</taxon>
        <taxon>Actinomycetota</taxon>
        <taxon>Actinomycetes</taxon>
        <taxon>Micromonosporales</taxon>
        <taxon>Micromonosporaceae</taxon>
        <taxon>Actinoplanes</taxon>
    </lineage>
</organism>
<reference evidence="3 4" key="1">
    <citation type="submission" date="2016-10" db="EMBL/GenBank/DDBJ databases">
        <authorList>
            <person name="de Groot N.N."/>
        </authorList>
    </citation>
    <scope>NUCLEOTIDE SEQUENCE [LARGE SCALE GENOMIC DNA]</scope>
    <source>
        <strain evidence="3 4">DSM 43941</strain>
    </source>
</reference>
<dbReference type="STRING" id="113562.SAMN04489716_7821"/>
<dbReference type="OrthoDB" id="3398893at2"/>
<protein>
    <recommendedName>
        <fullName evidence="5">DUF4190 domain-containing protein</fullName>
    </recommendedName>
</protein>
<feature type="transmembrane region" description="Helical" evidence="2">
    <location>
        <begin position="93"/>
        <end position="111"/>
    </location>
</feature>
<keyword evidence="2" id="KW-0472">Membrane</keyword>
<evidence type="ECO:0000313" key="4">
    <source>
        <dbReference type="Proteomes" id="UP000198688"/>
    </source>
</evidence>
<dbReference type="RefSeq" id="WP_157751978.1">
    <property type="nucleotide sequence ID" value="NZ_BOMJ01000056.1"/>
</dbReference>
<gene>
    <name evidence="3" type="ORF">SAMN04489716_7821</name>
</gene>
<name>A0A1H2D3L4_9ACTN</name>
<evidence type="ECO:0000313" key="3">
    <source>
        <dbReference type="EMBL" id="SDT77072.1"/>
    </source>
</evidence>
<evidence type="ECO:0008006" key="5">
    <source>
        <dbReference type="Google" id="ProtNLM"/>
    </source>
</evidence>
<dbReference type="EMBL" id="LT629758">
    <property type="protein sequence ID" value="SDT77072.1"/>
    <property type="molecule type" value="Genomic_DNA"/>
</dbReference>
<keyword evidence="4" id="KW-1185">Reference proteome</keyword>
<proteinExistence type="predicted"/>
<sequence>MRIPTFPRQSTADEAVTERTPVTARRDDSASTTSTLPPVRPTTAPVRPTTAPAGPTNAPVRTTSAPTEAERARAIAEPVAVPAAPAPKARTSFAATLGLILAVAGALLVLSGPLLGYGVGVSGLALVLSLAGVFGTRKRHVAGKSSALIGVLVSIAALVVGVLALAGQLWWLGTDVQTVPEFRTWLDTQFQNRI</sequence>
<feature type="compositionally biased region" description="Low complexity" evidence="1">
    <location>
        <begin position="41"/>
        <end position="59"/>
    </location>
</feature>
<feature type="region of interest" description="Disordered" evidence="1">
    <location>
        <begin position="1"/>
        <end position="67"/>
    </location>
</feature>
<keyword evidence="2" id="KW-1133">Transmembrane helix</keyword>
<evidence type="ECO:0000256" key="1">
    <source>
        <dbReference type="SAM" id="MobiDB-lite"/>
    </source>
</evidence>
<accession>A0A1H2D3L4</accession>
<feature type="transmembrane region" description="Helical" evidence="2">
    <location>
        <begin position="117"/>
        <end position="135"/>
    </location>
</feature>
<keyword evidence="2" id="KW-0812">Transmembrane</keyword>